<organism evidence="1 2">
    <name type="scientific">Halobacillus halophilus (strain ATCC 35676 / DSM 2266 / JCM 20832 / KCTC 3685 / LMG 17431 / NBRC 102448 / NCIMB 2269)</name>
    <name type="common">Sporosarcina halophila</name>
    <dbReference type="NCBI Taxonomy" id="866895"/>
    <lineage>
        <taxon>Bacteria</taxon>
        <taxon>Bacillati</taxon>
        <taxon>Bacillota</taxon>
        <taxon>Bacilli</taxon>
        <taxon>Bacillales</taxon>
        <taxon>Bacillaceae</taxon>
        <taxon>Halobacillus</taxon>
    </lineage>
</organism>
<dbReference type="Pfam" id="PF07070">
    <property type="entry name" value="Spo0M"/>
    <property type="match status" value="1"/>
</dbReference>
<dbReference type="EMBL" id="HE717023">
    <property type="protein sequence ID" value="CCG46680.1"/>
    <property type="molecule type" value="Genomic_DNA"/>
</dbReference>
<name>I0JRB0_HALH3</name>
<dbReference type="AlphaFoldDB" id="I0JRB0"/>
<dbReference type="InterPro" id="IPR009776">
    <property type="entry name" value="Spore_0_M"/>
</dbReference>
<reference evidence="1 2" key="1">
    <citation type="journal article" date="2013" name="Environ. Microbiol.">
        <title>Chloride and organic osmolytes: a hybrid strategy to cope with elevated salinities by the moderately halophilic, chloride-dependent bacterium Halobacillus halophilus.</title>
        <authorList>
            <person name="Saum S.H."/>
            <person name="Pfeiffer F."/>
            <person name="Palm P."/>
            <person name="Rampp M."/>
            <person name="Schuster S.C."/>
            <person name="Muller V."/>
            <person name="Oesterhelt D."/>
        </authorList>
    </citation>
    <scope>NUCLEOTIDE SEQUENCE [LARGE SCALE GENOMIC DNA]</scope>
    <source>
        <strain evidence="2">ATCC 35676 / DSM 2266 / JCM 20832 / KCTC 3685 / LMG 17431 / NBRC 102448 / NCIMB 2269</strain>
    </source>
</reference>
<protein>
    <submittedName>
        <fullName evidence="1">Sporulation control protein</fullName>
    </submittedName>
</protein>
<dbReference type="RefSeq" id="WP_014644568.1">
    <property type="nucleotide sequence ID" value="NC_017668.1"/>
</dbReference>
<dbReference type="HOGENOM" id="CLU_155152_0_0_9"/>
<accession>I0JRB0</accession>
<dbReference type="Proteomes" id="UP000007397">
    <property type="component" value="Chromosome"/>
</dbReference>
<dbReference type="eggNOG" id="COG4326">
    <property type="taxonomic scope" value="Bacteria"/>
</dbReference>
<keyword evidence="2" id="KW-1185">Reference proteome</keyword>
<sequence>MVNYLRLGRPKIDLILDSQKSSEIEGVFSLYGGWTEHRIQRLECDLVKVSNGKKAKFVAPVVTRLMAQIIKPKEYMEVPFYYQVPPDLPPLEQGEVYQLQTRLIIDKDMKCTDTDELTKMHQLS</sequence>
<evidence type="ECO:0000313" key="1">
    <source>
        <dbReference type="EMBL" id="CCG46680.1"/>
    </source>
</evidence>
<dbReference type="PATRIC" id="fig|866895.3.peg.3377"/>
<gene>
    <name evidence="1" type="ordered locus">HBHAL_4339</name>
</gene>
<dbReference type="KEGG" id="hhd:HBHAL_4339"/>
<proteinExistence type="predicted"/>
<evidence type="ECO:0000313" key="2">
    <source>
        <dbReference type="Proteomes" id="UP000007397"/>
    </source>
</evidence>